<accession>R7ZUS6</accession>
<sequence>MGYGNKSVHSTCIPARKFRKLQNHMNHLYTWLFFALFFFACTRPTDQGFDQADSLSFEKVDSLDLAILGDPTLVGVSPTMNRLAFYDFPSREFIFTDQSGQVVSRFSKKEDTPDAYGFLMEFPCFLSDSQIALAGMKGVYVYDLEGKMITKMAHPELVGSAGFMTFPGKGMKHLSLDDRSYLLTKSVRTRNTYPGEQVFYDSFRALELVDLEEERFLEIVPFEEGSQFLNGNGYYESDYAPSYSVMGRKLYVALGGENRLRVYTLSPAGASLDTTIHLQIPGFGKLPVTSREVFSKGSVMIKGSTPAIRNIHVVDGNLAIQYYGGISEETMEELEAIWLSGDEEKAEELYSEAEKDVNQGVLVLDQATLMHKGILEFPEGTNKRGFASGGGYIWMERLPDEENEEDFLRIYKVKIASK</sequence>
<comment type="caution">
    <text evidence="1">The sequence shown here is derived from an EMBL/GenBank/DDBJ whole genome shotgun (WGS) entry which is preliminary data.</text>
</comment>
<dbReference type="Proteomes" id="UP000013909">
    <property type="component" value="Unassembled WGS sequence"/>
</dbReference>
<organism evidence="1 2">
    <name type="scientific">Lunatimonas lonarensis</name>
    <dbReference type="NCBI Taxonomy" id="1232681"/>
    <lineage>
        <taxon>Bacteria</taxon>
        <taxon>Pseudomonadati</taxon>
        <taxon>Bacteroidota</taxon>
        <taxon>Cytophagia</taxon>
        <taxon>Cytophagales</taxon>
        <taxon>Cyclobacteriaceae</taxon>
    </lineage>
</organism>
<evidence type="ECO:0000313" key="1">
    <source>
        <dbReference type="EMBL" id="EON77901.1"/>
    </source>
</evidence>
<protein>
    <submittedName>
        <fullName evidence="1">Uncharacterized protein</fullName>
    </submittedName>
</protein>
<name>R7ZUS6_9BACT</name>
<reference evidence="1 2" key="1">
    <citation type="submission" date="2013-02" db="EMBL/GenBank/DDBJ databases">
        <title>A novel strain isolated from Lonar lake, Maharashtra, India.</title>
        <authorList>
            <person name="Singh A."/>
        </authorList>
    </citation>
    <scope>NUCLEOTIDE SEQUENCE [LARGE SCALE GENOMIC DNA]</scope>
    <source>
        <strain evidence="1 2">AK24</strain>
    </source>
</reference>
<dbReference type="PATRIC" id="fig|1288963.3.peg.1604"/>
<proteinExistence type="predicted"/>
<dbReference type="STRING" id="1232681.ADIS_1614"/>
<evidence type="ECO:0000313" key="2">
    <source>
        <dbReference type="Proteomes" id="UP000013909"/>
    </source>
</evidence>
<dbReference type="EMBL" id="AQHR01000048">
    <property type="protein sequence ID" value="EON77901.1"/>
    <property type="molecule type" value="Genomic_DNA"/>
</dbReference>
<dbReference type="SUPFAM" id="SSF63825">
    <property type="entry name" value="YWTD domain"/>
    <property type="match status" value="1"/>
</dbReference>
<dbReference type="AlphaFoldDB" id="R7ZUS6"/>
<gene>
    <name evidence="1" type="ORF">ADIS_1614</name>
</gene>
<keyword evidence="2" id="KW-1185">Reference proteome</keyword>